<comment type="caution">
    <text evidence="13">The sequence shown here is derived from an EMBL/GenBank/DDBJ whole genome shotgun (WGS) entry which is preliminary data.</text>
</comment>
<dbReference type="Proteomes" id="UP000762676">
    <property type="component" value="Unassembled WGS sequence"/>
</dbReference>
<evidence type="ECO:0000256" key="5">
    <source>
        <dbReference type="ARBA" id="ARBA00022792"/>
    </source>
</evidence>
<sequence length="149" mass="17040">MIEEGGIPRLKRWRLKLQDILNLPGVRRTVTLSSTYKMASRLSNIAFQACRRYASQAGAGGHAHGESAKVWKNSFYLIGVPAVGLVWYNAYYIMPQHPERDEFVAYPHLRIRSKPFPWGDGQHSLFHNSYYNALPDGYEEGSEELHGHH</sequence>
<dbReference type="Pfam" id="PF02046">
    <property type="entry name" value="COX6A"/>
    <property type="match status" value="1"/>
</dbReference>
<evidence type="ECO:0000256" key="2">
    <source>
        <dbReference type="ARBA" id="ARBA00004673"/>
    </source>
</evidence>
<dbReference type="EMBL" id="BMAT01012373">
    <property type="protein sequence ID" value="GFR90730.1"/>
    <property type="molecule type" value="Genomic_DNA"/>
</dbReference>
<evidence type="ECO:0000256" key="1">
    <source>
        <dbReference type="ARBA" id="ARBA00004434"/>
    </source>
</evidence>
<evidence type="ECO:0000313" key="13">
    <source>
        <dbReference type="EMBL" id="GFR90730.1"/>
    </source>
</evidence>
<dbReference type="Gene3D" id="4.10.95.10">
    <property type="entry name" value="Cytochrome c oxidase, subunit VIa"/>
    <property type="match status" value="1"/>
</dbReference>
<evidence type="ECO:0000256" key="7">
    <source>
        <dbReference type="ARBA" id="ARBA00022989"/>
    </source>
</evidence>
<evidence type="ECO:0000313" key="14">
    <source>
        <dbReference type="Proteomes" id="UP000762676"/>
    </source>
</evidence>
<keyword evidence="6" id="KW-0809">Transit peptide</keyword>
<keyword evidence="14" id="KW-1185">Reference proteome</keyword>
<keyword evidence="7" id="KW-1133">Transmembrane helix</keyword>
<evidence type="ECO:0000256" key="9">
    <source>
        <dbReference type="ARBA" id="ARBA00023128"/>
    </source>
</evidence>
<keyword evidence="5 12" id="KW-0999">Mitochondrion inner membrane</keyword>
<organism evidence="13 14">
    <name type="scientific">Elysia marginata</name>
    <dbReference type="NCBI Taxonomy" id="1093978"/>
    <lineage>
        <taxon>Eukaryota</taxon>
        <taxon>Metazoa</taxon>
        <taxon>Spiralia</taxon>
        <taxon>Lophotrochozoa</taxon>
        <taxon>Mollusca</taxon>
        <taxon>Gastropoda</taxon>
        <taxon>Heterobranchia</taxon>
        <taxon>Euthyneura</taxon>
        <taxon>Panpulmonata</taxon>
        <taxon>Sacoglossa</taxon>
        <taxon>Placobranchoidea</taxon>
        <taxon>Plakobranchidae</taxon>
        <taxon>Elysia</taxon>
    </lineage>
</organism>
<name>A0AAV4GZW6_9GAST</name>
<keyword evidence="9 12" id="KW-0496">Mitochondrion</keyword>
<dbReference type="PANTHER" id="PTHR11504:SF0">
    <property type="entry name" value="CYTOCHROME C OXIDASE SUBUNIT"/>
    <property type="match status" value="1"/>
</dbReference>
<dbReference type="InterPro" id="IPR036418">
    <property type="entry name" value="Cyt_c_oxidase_su6a_sf"/>
</dbReference>
<evidence type="ECO:0000256" key="10">
    <source>
        <dbReference type="ARBA" id="ARBA00023136"/>
    </source>
</evidence>
<dbReference type="GO" id="GO:0005743">
    <property type="term" value="C:mitochondrial inner membrane"/>
    <property type="evidence" value="ECO:0007669"/>
    <property type="project" value="UniProtKB-SubCell"/>
</dbReference>
<keyword evidence="10 12" id="KW-0472">Membrane</keyword>
<dbReference type="FunFam" id="4.10.95.10:FF:000001">
    <property type="entry name" value="Cytochrome c oxidase subunit 6A, mitochondrial"/>
    <property type="match status" value="1"/>
</dbReference>
<keyword evidence="8" id="KW-0560">Oxidoreductase</keyword>
<dbReference type="GO" id="GO:0016491">
    <property type="term" value="F:oxidoreductase activity"/>
    <property type="evidence" value="ECO:0007669"/>
    <property type="project" value="UniProtKB-KW"/>
</dbReference>
<evidence type="ECO:0000256" key="12">
    <source>
        <dbReference type="RuleBase" id="RU004397"/>
    </source>
</evidence>
<accession>A0AAV4GZW6</accession>
<comment type="pathway">
    <text evidence="2">Energy metabolism; oxidative phosphorylation.</text>
</comment>
<gene>
    <name evidence="13" type="ORF">ElyMa_006156900</name>
</gene>
<protein>
    <recommendedName>
        <fullName evidence="12">Cytochrome c oxidase subunit</fullName>
    </recommendedName>
    <alternativeName>
        <fullName evidence="12">Cytochrome c oxidase polypeptide VIa</fullName>
    </alternativeName>
</protein>
<evidence type="ECO:0000256" key="4">
    <source>
        <dbReference type="ARBA" id="ARBA00022692"/>
    </source>
</evidence>
<proteinExistence type="inferred from homology"/>
<evidence type="ECO:0000256" key="8">
    <source>
        <dbReference type="ARBA" id="ARBA00023002"/>
    </source>
</evidence>
<dbReference type="SUPFAM" id="SSF81411">
    <property type="entry name" value="Mitochondrial cytochrome c oxidase subunit VIa"/>
    <property type="match status" value="1"/>
</dbReference>
<evidence type="ECO:0000256" key="6">
    <source>
        <dbReference type="ARBA" id="ARBA00022946"/>
    </source>
</evidence>
<evidence type="ECO:0000256" key="11">
    <source>
        <dbReference type="RuleBase" id="RU004396"/>
    </source>
</evidence>
<dbReference type="GO" id="GO:0030234">
    <property type="term" value="F:enzyme regulator activity"/>
    <property type="evidence" value="ECO:0007669"/>
    <property type="project" value="TreeGrafter"/>
</dbReference>
<comment type="similarity">
    <text evidence="3 11">Belongs to the cytochrome c oxidase subunit 6A family.</text>
</comment>
<dbReference type="GO" id="GO:0006123">
    <property type="term" value="P:mitochondrial electron transport, cytochrome c to oxygen"/>
    <property type="evidence" value="ECO:0007669"/>
    <property type="project" value="TreeGrafter"/>
</dbReference>
<comment type="subcellular location">
    <subcellularLocation>
        <location evidence="1">Mitochondrion inner membrane</location>
        <topology evidence="1">Single-pass membrane protein</topology>
    </subcellularLocation>
</comment>
<dbReference type="InterPro" id="IPR018507">
    <property type="entry name" value="Cyt_c_oxidase_su6a_CS"/>
</dbReference>
<dbReference type="AlphaFoldDB" id="A0AAV4GZW6"/>
<dbReference type="PROSITE" id="PS01329">
    <property type="entry name" value="COX6A"/>
    <property type="match status" value="1"/>
</dbReference>
<dbReference type="InterPro" id="IPR001349">
    <property type="entry name" value="Cyt_c_oxidase_su6a"/>
</dbReference>
<keyword evidence="4" id="KW-0812">Transmembrane</keyword>
<evidence type="ECO:0000256" key="3">
    <source>
        <dbReference type="ARBA" id="ARBA00005553"/>
    </source>
</evidence>
<reference evidence="13 14" key="1">
    <citation type="journal article" date="2021" name="Elife">
        <title>Chloroplast acquisition without the gene transfer in kleptoplastic sea slugs, Plakobranchus ocellatus.</title>
        <authorList>
            <person name="Maeda T."/>
            <person name="Takahashi S."/>
            <person name="Yoshida T."/>
            <person name="Shimamura S."/>
            <person name="Takaki Y."/>
            <person name="Nagai Y."/>
            <person name="Toyoda A."/>
            <person name="Suzuki Y."/>
            <person name="Arimoto A."/>
            <person name="Ishii H."/>
            <person name="Satoh N."/>
            <person name="Nishiyama T."/>
            <person name="Hasebe M."/>
            <person name="Maruyama T."/>
            <person name="Minagawa J."/>
            <person name="Obokata J."/>
            <person name="Shigenobu S."/>
        </authorList>
    </citation>
    <scope>NUCLEOTIDE SEQUENCE [LARGE SCALE GENOMIC DNA]</scope>
</reference>
<dbReference type="PANTHER" id="PTHR11504">
    <property type="entry name" value="CYTOCHROME C OXIDASE POLYPEPTIDE VIA"/>
    <property type="match status" value="1"/>
</dbReference>